<keyword evidence="14" id="KW-1185">Reference proteome</keyword>
<dbReference type="GO" id="GO:0030246">
    <property type="term" value="F:carbohydrate binding"/>
    <property type="evidence" value="ECO:0007669"/>
    <property type="project" value="InterPro"/>
</dbReference>
<evidence type="ECO:0000256" key="4">
    <source>
        <dbReference type="ARBA" id="ARBA00013185"/>
    </source>
</evidence>
<name>A0A8J2Y6B4_9PROT</name>
<keyword evidence="12" id="KW-0732">Signal</keyword>
<evidence type="ECO:0000256" key="9">
    <source>
        <dbReference type="PIRSR" id="PIRSR005096-1"/>
    </source>
</evidence>
<dbReference type="EMBL" id="BMGH01000001">
    <property type="protein sequence ID" value="GGD00785.1"/>
    <property type="molecule type" value="Genomic_DNA"/>
</dbReference>
<feature type="active site" description="Proton acceptor" evidence="9">
    <location>
        <position position="345"/>
    </location>
</feature>
<dbReference type="GO" id="GO:0004034">
    <property type="term" value="F:aldose 1-epimerase activity"/>
    <property type="evidence" value="ECO:0007669"/>
    <property type="project" value="UniProtKB-EC"/>
</dbReference>
<feature type="chain" id="PRO_5035170883" description="Aldose 1-epimerase" evidence="12">
    <location>
        <begin position="25"/>
        <end position="381"/>
    </location>
</feature>
<dbReference type="NCBIfam" id="NF008277">
    <property type="entry name" value="PRK11055.1"/>
    <property type="match status" value="1"/>
</dbReference>
<evidence type="ECO:0000256" key="2">
    <source>
        <dbReference type="ARBA" id="ARBA00005028"/>
    </source>
</evidence>
<evidence type="ECO:0000256" key="5">
    <source>
        <dbReference type="ARBA" id="ARBA00014165"/>
    </source>
</evidence>
<dbReference type="PANTHER" id="PTHR10091">
    <property type="entry name" value="ALDOSE-1-EPIMERASE"/>
    <property type="match status" value="1"/>
</dbReference>
<dbReference type="EC" id="5.1.3.3" evidence="4 8"/>
<dbReference type="Gene3D" id="2.70.98.10">
    <property type="match status" value="1"/>
</dbReference>
<dbReference type="Pfam" id="PF01263">
    <property type="entry name" value="Aldose_epim"/>
    <property type="match status" value="1"/>
</dbReference>
<dbReference type="PROSITE" id="PS00545">
    <property type="entry name" value="ALDOSE_1_EPIMERASE"/>
    <property type="match status" value="1"/>
</dbReference>
<dbReference type="GO" id="GO:0005737">
    <property type="term" value="C:cytoplasm"/>
    <property type="evidence" value="ECO:0007669"/>
    <property type="project" value="TreeGrafter"/>
</dbReference>
<sequence length="381" mass="40800">MSSIRTIALTSAAAIITLSGAALAADAEREVFGTLEDGTEIEAVLLSNDDGVTARVITLGATLQSLQTPDKRGTVDDIVLGHDTPAEYLATPQYLGATIGRFANRIGDATFSLDGTEYTLEANDGDNHLHGGVTGFDKLVWTITDVSEDDDGAASVTMSLTSPDGAGGYPGTVEASVTYMLDDDGTLTIDHRATTDKTTIINMTNHSYFNLSGHKDMRPIVSHDLMIPASAYTPVDSGLIPTGEIRDVAGTPFDFREPMRIGARLRNGNDEQIMLGLGYDHNFVLDEGDEDMRLAARLTAAVTGRMIEIYTDQPAVQFYSGNFLDGTTPGKGGILYRQGDGLCLEPQVYPDAPNKPDFPSARLEPGEEYVHVMKIKTGVTK</sequence>
<evidence type="ECO:0000256" key="10">
    <source>
        <dbReference type="PIRSR" id="PIRSR005096-2"/>
    </source>
</evidence>
<dbReference type="PIRSF" id="PIRSF005096">
    <property type="entry name" value="GALM"/>
    <property type="match status" value="1"/>
</dbReference>
<dbReference type="InterPro" id="IPR014718">
    <property type="entry name" value="GH-type_carb-bd"/>
</dbReference>
<gene>
    <name evidence="13" type="ORF">GCM10011342_07260</name>
</gene>
<dbReference type="InterPro" id="IPR018052">
    <property type="entry name" value="Ald1_epimerase_CS"/>
</dbReference>
<dbReference type="RefSeq" id="WP_188159922.1">
    <property type="nucleotide sequence ID" value="NZ_BMGH01000001.1"/>
</dbReference>
<dbReference type="CDD" id="cd09019">
    <property type="entry name" value="galactose_mutarotase_like"/>
    <property type="match status" value="1"/>
</dbReference>
<comment type="similarity">
    <text evidence="3 8">Belongs to the aldose epimerase family.</text>
</comment>
<dbReference type="SUPFAM" id="SSF74650">
    <property type="entry name" value="Galactose mutarotase-like"/>
    <property type="match status" value="1"/>
</dbReference>
<dbReference type="InterPro" id="IPR011013">
    <property type="entry name" value="Gal_mutarotase_sf_dom"/>
</dbReference>
<evidence type="ECO:0000256" key="11">
    <source>
        <dbReference type="PIRSR" id="PIRSR005096-3"/>
    </source>
</evidence>
<proteinExistence type="inferred from homology"/>
<feature type="binding site" evidence="11">
    <location>
        <begin position="206"/>
        <end position="208"/>
    </location>
    <ligand>
        <name>beta-D-galactose</name>
        <dbReference type="ChEBI" id="CHEBI:27667"/>
    </ligand>
</feature>
<feature type="active site" description="Proton donor" evidence="9">
    <location>
        <position position="206"/>
    </location>
</feature>
<reference evidence="13" key="1">
    <citation type="journal article" date="2014" name="Int. J. Syst. Evol. Microbiol.">
        <title>Complete genome sequence of Corynebacterium casei LMG S-19264T (=DSM 44701T), isolated from a smear-ripened cheese.</title>
        <authorList>
            <consortium name="US DOE Joint Genome Institute (JGI-PGF)"/>
            <person name="Walter F."/>
            <person name="Albersmeier A."/>
            <person name="Kalinowski J."/>
            <person name="Ruckert C."/>
        </authorList>
    </citation>
    <scope>NUCLEOTIDE SEQUENCE</scope>
    <source>
        <strain evidence="13">CGMCC 1.12921</strain>
    </source>
</reference>
<evidence type="ECO:0000313" key="13">
    <source>
        <dbReference type="EMBL" id="GGD00785.1"/>
    </source>
</evidence>
<evidence type="ECO:0000313" key="14">
    <source>
        <dbReference type="Proteomes" id="UP000613582"/>
    </source>
</evidence>
<evidence type="ECO:0000256" key="12">
    <source>
        <dbReference type="SAM" id="SignalP"/>
    </source>
</evidence>
<evidence type="ECO:0000256" key="6">
    <source>
        <dbReference type="ARBA" id="ARBA00023235"/>
    </source>
</evidence>
<dbReference type="PANTHER" id="PTHR10091:SF0">
    <property type="entry name" value="GALACTOSE MUTAROTASE"/>
    <property type="match status" value="1"/>
</dbReference>
<comment type="catalytic activity">
    <reaction evidence="1 8">
        <text>alpha-D-glucose = beta-D-glucose</text>
        <dbReference type="Rhea" id="RHEA:10264"/>
        <dbReference type="ChEBI" id="CHEBI:15903"/>
        <dbReference type="ChEBI" id="CHEBI:17925"/>
        <dbReference type="EC" id="5.1.3.3"/>
    </reaction>
</comment>
<dbReference type="AlphaFoldDB" id="A0A8J2Y6B4"/>
<keyword evidence="6 8" id="KW-0413">Isomerase</keyword>
<dbReference type="InterPro" id="IPR008183">
    <property type="entry name" value="Aldose_1/G6P_1-epimerase"/>
</dbReference>
<dbReference type="InterPro" id="IPR047215">
    <property type="entry name" value="Galactose_mutarotase-like"/>
</dbReference>
<keyword evidence="7 8" id="KW-0119">Carbohydrate metabolism</keyword>
<comment type="pathway">
    <text evidence="2 8">Carbohydrate metabolism; hexose metabolism.</text>
</comment>
<feature type="binding site" evidence="11">
    <location>
        <begin position="104"/>
        <end position="105"/>
    </location>
    <ligand>
        <name>beta-D-galactose</name>
        <dbReference type="ChEBI" id="CHEBI:27667"/>
    </ligand>
</feature>
<feature type="signal peptide" evidence="12">
    <location>
        <begin position="1"/>
        <end position="24"/>
    </location>
</feature>
<dbReference type="GO" id="GO:0006006">
    <property type="term" value="P:glucose metabolic process"/>
    <property type="evidence" value="ECO:0007669"/>
    <property type="project" value="TreeGrafter"/>
</dbReference>
<dbReference type="InterPro" id="IPR015443">
    <property type="entry name" value="Aldose_1-epimerase"/>
</dbReference>
<dbReference type="UniPathway" id="UPA00242"/>
<comment type="caution">
    <text evidence="13">The sequence shown here is derived from an EMBL/GenBank/DDBJ whole genome shotgun (WGS) entry which is preliminary data.</text>
</comment>
<reference evidence="13" key="2">
    <citation type="submission" date="2020-09" db="EMBL/GenBank/DDBJ databases">
        <authorList>
            <person name="Sun Q."/>
            <person name="Zhou Y."/>
        </authorList>
    </citation>
    <scope>NUCLEOTIDE SEQUENCE</scope>
    <source>
        <strain evidence="13">CGMCC 1.12921</strain>
    </source>
</reference>
<dbReference type="GO" id="GO:0033499">
    <property type="term" value="P:galactose catabolic process via UDP-galactose, Leloir pathway"/>
    <property type="evidence" value="ECO:0007669"/>
    <property type="project" value="TreeGrafter"/>
</dbReference>
<accession>A0A8J2Y6B4</accession>
<evidence type="ECO:0000256" key="1">
    <source>
        <dbReference type="ARBA" id="ARBA00001614"/>
    </source>
</evidence>
<evidence type="ECO:0000256" key="8">
    <source>
        <dbReference type="PIRNR" id="PIRNR005096"/>
    </source>
</evidence>
<dbReference type="Proteomes" id="UP000613582">
    <property type="component" value="Unassembled WGS sequence"/>
</dbReference>
<organism evidence="13 14">
    <name type="scientific">Aquisalinus flavus</name>
    <dbReference type="NCBI Taxonomy" id="1526572"/>
    <lineage>
        <taxon>Bacteria</taxon>
        <taxon>Pseudomonadati</taxon>
        <taxon>Pseudomonadota</taxon>
        <taxon>Alphaproteobacteria</taxon>
        <taxon>Parvularculales</taxon>
        <taxon>Parvularculaceae</taxon>
        <taxon>Aquisalinus</taxon>
    </lineage>
</organism>
<protein>
    <recommendedName>
        <fullName evidence="5 8">Aldose 1-epimerase</fullName>
        <ecNumber evidence="4 8">5.1.3.3</ecNumber>
    </recommendedName>
</protein>
<feature type="binding site" evidence="10">
    <location>
        <position position="280"/>
    </location>
    <ligand>
        <name>beta-D-galactose</name>
        <dbReference type="ChEBI" id="CHEBI:27667"/>
    </ligand>
</feature>
<evidence type="ECO:0000256" key="3">
    <source>
        <dbReference type="ARBA" id="ARBA00006206"/>
    </source>
</evidence>
<evidence type="ECO:0000256" key="7">
    <source>
        <dbReference type="ARBA" id="ARBA00023277"/>
    </source>
</evidence>